<dbReference type="Pfam" id="PF06054">
    <property type="entry name" value="CoiA_nuc"/>
    <property type="match status" value="1"/>
</dbReference>
<dbReference type="OrthoDB" id="3784230at2"/>
<protein>
    <recommendedName>
        <fullName evidence="5">Competence protein CoiA</fullName>
    </recommendedName>
</protein>
<sequence>MYIAKMDNQLIEANFAVAENKYFCPGCKCTVMLKRGVIKAPHFAHLSGARCETFSEGETNEHLQGKIQLRDFFAAEYEVQLEATLPAISQRPDLLVKKPNGKLLAIEYQCSAISLAKLRQRTAGYRQQGIQVLWILGSTYVNRKMTNPTLAKFMTVPLHGQPFVLFWENTHRRFCLWGNIAQPDFQKREKNITYATNLTEYRELMVAIYQKQETVTIGTSLRLKAALKLQQLVSQNRGFTKYLQQVAYQQHCHLGGVTWLAHPKVQLPIGLKMPHSLWRAKFLLELQKYRPGERIANAQLLNKLLQPSDWYPDGQSSLLPTKQLIVRNFWQALIQQNIIEPISATHIRLNRHPVWYPDYQLKIAGLKKSE</sequence>
<evidence type="ECO:0000259" key="2">
    <source>
        <dbReference type="Pfam" id="PF25164"/>
    </source>
</evidence>
<dbReference type="KEGG" id="wei:EQG49_01710"/>
<dbReference type="InterPro" id="IPR057253">
    <property type="entry name" value="CoiA-like_N"/>
</dbReference>
<evidence type="ECO:0000313" key="4">
    <source>
        <dbReference type="Proteomes" id="UP000292886"/>
    </source>
</evidence>
<gene>
    <name evidence="3" type="ORF">EQG49_01710</name>
</gene>
<dbReference type="Pfam" id="PF25164">
    <property type="entry name" value="CoiA_N"/>
    <property type="match status" value="1"/>
</dbReference>
<reference evidence="4" key="1">
    <citation type="submission" date="2019-03" db="EMBL/GenBank/DDBJ databases">
        <title>Weissella sp. 26KH-42 Genome sequencing.</title>
        <authorList>
            <person name="Heo J."/>
            <person name="Kim S.-J."/>
            <person name="Kim J.-S."/>
            <person name="Hong S.-B."/>
            <person name="Kwon S.-W."/>
        </authorList>
    </citation>
    <scope>NUCLEOTIDE SEQUENCE [LARGE SCALE GENOMIC DNA]</scope>
    <source>
        <strain evidence="4">26KH-42</strain>
    </source>
</reference>
<feature type="domain" description="Competence protein CoiA-like N-terminal" evidence="2">
    <location>
        <begin position="18"/>
        <end position="53"/>
    </location>
</feature>
<dbReference type="Proteomes" id="UP000292886">
    <property type="component" value="Chromosome"/>
</dbReference>
<feature type="domain" description="Competence protein CoiA nuclease-like" evidence="1">
    <location>
        <begin position="58"/>
        <end position="182"/>
    </location>
</feature>
<name>A0A4P6YRM0_9LACO</name>
<accession>A0A4P6YRM0</accession>
<proteinExistence type="predicted"/>
<keyword evidence="4" id="KW-1185">Reference proteome</keyword>
<dbReference type="RefSeq" id="WP_133362346.1">
    <property type="nucleotide sequence ID" value="NZ_CP037940.1"/>
</dbReference>
<organism evidence="3 4">
    <name type="scientific">Periweissella cryptocerci</name>
    <dbReference type="NCBI Taxonomy" id="2506420"/>
    <lineage>
        <taxon>Bacteria</taxon>
        <taxon>Bacillati</taxon>
        <taxon>Bacillota</taxon>
        <taxon>Bacilli</taxon>
        <taxon>Lactobacillales</taxon>
        <taxon>Lactobacillaceae</taxon>
        <taxon>Periweissella</taxon>
    </lineage>
</organism>
<dbReference type="EMBL" id="CP037940">
    <property type="protein sequence ID" value="QBO35266.1"/>
    <property type="molecule type" value="Genomic_DNA"/>
</dbReference>
<evidence type="ECO:0000313" key="3">
    <source>
        <dbReference type="EMBL" id="QBO35266.1"/>
    </source>
</evidence>
<dbReference type="AlphaFoldDB" id="A0A4P6YRM0"/>
<dbReference type="InterPro" id="IPR010330">
    <property type="entry name" value="CoiA_nuc"/>
</dbReference>
<evidence type="ECO:0000259" key="1">
    <source>
        <dbReference type="Pfam" id="PF06054"/>
    </source>
</evidence>
<evidence type="ECO:0008006" key="5">
    <source>
        <dbReference type="Google" id="ProtNLM"/>
    </source>
</evidence>